<dbReference type="PANTHER" id="PTHR45966">
    <property type="entry name" value="GDSL-LIKE LIPASE/ACYLHYDROLASE"/>
    <property type="match status" value="1"/>
</dbReference>
<evidence type="ECO:0000313" key="3">
    <source>
        <dbReference type="EMBL" id="CDP15854.1"/>
    </source>
</evidence>
<dbReference type="PhylomeDB" id="A0A068V5Q6"/>
<accession>A0A068V5Q6</accession>
<keyword evidence="2" id="KW-0732">Signal</keyword>
<dbReference type="GO" id="GO:0016298">
    <property type="term" value="F:lipase activity"/>
    <property type="evidence" value="ECO:0007669"/>
    <property type="project" value="TreeGrafter"/>
</dbReference>
<keyword evidence="4" id="KW-1185">Reference proteome</keyword>
<dbReference type="AlphaFoldDB" id="A0A068V5Q6"/>
<dbReference type="CDD" id="cd01837">
    <property type="entry name" value="SGNH_plant_lipase_like"/>
    <property type="match status" value="1"/>
</dbReference>
<evidence type="ECO:0000256" key="1">
    <source>
        <dbReference type="ARBA" id="ARBA00008668"/>
    </source>
</evidence>
<organism evidence="3 4">
    <name type="scientific">Coffea canephora</name>
    <name type="common">Robusta coffee</name>
    <dbReference type="NCBI Taxonomy" id="49390"/>
    <lineage>
        <taxon>Eukaryota</taxon>
        <taxon>Viridiplantae</taxon>
        <taxon>Streptophyta</taxon>
        <taxon>Embryophyta</taxon>
        <taxon>Tracheophyta</taxon>
        <taxon>Spermatophyta</taxon>
        <taxon>Magnoliopsida</taxon>
        <taxon>eudicotyledons</taxon>
        <taxon>Gunneridae</taxon>
        <taxon>Pentapetalae</taxon>
        <taxon>asterids</taxon>
        <taxon>lamiids</taxon>
        <taxon>Gentianales</taxon>
        <taxon>Rubiaceae</taxon>
        <taxon>Ixoroideae</taxon>
        <taxon>Gardenieae complex</taxon>
        <taxon>Bertiereae - Coffeeae clade</taxon>
        <taxon>Coffeeae</taxon>
        <taxon>Coffea</taxon>
    </lineage>
</organism>
<dbReference type="InterPro" id="IPR035669">
    <property type="entry name" value="SGNH_plant_lipase-like"/>
</dbReference>
<dbReference type="STRING" id="49390.A0A068V5Q6"/>
<proteinExistence type="inferred from homology"/>
<evidence type="ECO:0000313" key="4">
    <source>
        <dbReference type="Proteomes" id="UP000295252"/>
    </source>
</evidence>
<dbReference type="EMBL" id="HG739195">
    <property type="protein sequence ID" value="CDP15854.1"/>
    <property type="molecule type" value="Genomic_DNA"/>
</dbReference>
<dbReference type="Gene3D" id="3.40.50.1110">
    <property type="entry name" value="SGNH hydrolase"/>
    <property type="match status" value="1"/>
</dbReference>
<dbReference type="Proteomes" id="UP000295252">
    <property type="component" value="Chromosome IV"/>
</dbReference>
<dbReference type="InParanoid" id="A0A068V5Q6"/>
<dbReference type="InterPro" id="IPR036514">
    <property type="entry name" value="SGNH_hydro_sf"/>
</dbReference>
<name>A0A068V5Q6_COFCA</name>
<protein>
    <submittedName>
        <fullName evidence="3">Uncharacterized protein</fullName>
    </submittedName>
</protein>
<dbReference type="InterPro" id="IPR044552">
    <property type="entry name" value="GLIP1-5/GLL25"/>
</dbReference>
<dbReference type="Gramene" id="CDP15854">
    <property type="protein sequence ID" value="CDP15854"/>
    <property type="gene ID" value="GSCOC_T00016746001"/>
</dbReference>
<dbReference type="PANTHER" id="PTHR45966:SF1">
    <property type="entry name" value="GDSL ESTERASE_LIPASE 1-RELATED"/>
    <property type="match status" value="1"/>
</dbReference>
<sequence length="388" mass="42838">MTKEFRIKLNLANSCIQLSLAAVLVVLASLTFPSDCFHHDDHHPEITAALFVFGDSLIDPGNNNYINTSTPFQANFPPYGESFFKYPSGRFCDGRVIPDFIAEYAKLPFIQPYLQIGYQYQLAYGSNFASAGAGALVETFPGFVINLKQQLWYFNEAEKQLRSNLGKTGAERILSNSVYFFSIGGNDYTTDSRTSGIYKSFTPEDYVAMVVGNITAALEEIYKKGGRKFGVLNLPPLGCIPVYRAADLAAGGTGECNGEITALVKLHNVLLSKKLEHLQKQLKGFRYSYFDIFAVVDEIFDNPSKYGFKEVKSGCCGSGPFRGADSCGGKRGIKEYELCDNPQDYFSFDSGHPTQAANQLFAKLIWAGPANITGPYNLKSLFQISFVT</sequence>
<dbReference type="FunCoup" id="A0A068V5Q6">
    <property type="interactions" value="63"/>
</dbReference>
<dbReference type="SUPFAM" id="SSF52266">
    <property type="entry name" value="SGNH hydrolase"/>
    <property type="match status" value="1"/>
</dbReference>
<reference evidence="4" key="1">
    <citation type="journal article" date="2014" name="Science">
        <title>The coffee genome provides insight into the convergent evolution of caffeine biosynthesis.</title>
        <authorList>
            <person name="Denoeud F."/>
            <person name="Carretero-Paulet L."/>
            <person name="Dereeper A."/>
            <person name="Droc G."/>
            <person name="Guyot R."/>
            <person name="Pietrella M."/>
            <person name="Zheng C."/>
            <person name="Alberti A."/>
            <person name="Anthony F."/>
            <person name="Aprea G."/>
            <person name="Aury J.M."/>
            <person name="Bento P."/>
            <person name="Bernard M."/>
            <person name="Bocs S."/>
            <person name="Campa C."/>
            <person name="Cenci A."/>
            <person name="Combes M.C."/>
            <person name="Crouzillat D."/>
            <person name="Da Silva C."/>
            <person name="Daddiego L."/>
            <person name="De Bellis F."/>
            <person name="Dussert S."/>
            <person name="Garsmeur O."/>
            <person name="Gayraud T."/>
            <person name="Guignon V."/>
            <person name="Jahn K."/>
            <person name="Jamilloux V."/>
            <person name="Joet T."/>
            <person name="Labadie K."/>
            <person name="Lan T."/>
            <person name="Leclercq J."/>
            <person name="Lepelley M."/>
            <person name="Leroy T."/>
            <person name="Li L.T."/>
            <person name="Librado P."/>
            <person name="Lopez L."/>
            <person name="Munoz A."/>
            <person name="Noel B."/>
            <person name="Pallavicini A."/>
            <person name="Perrotta G."/>
            <person name="Poncet V."/>
            <person name="Pot D."/>
            <person name="Priyono X."/>
            <person name="Rigoreau M."/>
            <person name="Rouard M."/>
            <person name="Rozas J."/>
            <person name="Tranchant-Dubreuil C."/>
            <person name="VanBuren R."/>
            <person name="Zhang Q."/>
            <person name="Andrade A.C."/>
            <person name="Argout X."/>
            <person name="Bertrand B."/>
            <person name="de Kochko A."/>
            <person name="Graziosi G."/>
            <person name="Henry R.J."/>
            <person name="Jayarama X."/>
            <person name="Ming R."/>
            <person name="Nagai C."/>
            <person name="Rounsley S."/>
            <person name="Sankoff D."/>
            <person name="Giuliano G."/>
            <person name="Albert V.A."/>
            <person name="Wincker P."/>
            <person name="Lashermes P."/>
        </authorList>
    </citation>
    <scope>NUCLEOTIDE SEQUENCE [LARGE SCALE GENOMIC DNA]</scope>
    <source>
        <strain evidence="4">cv. DH200-94</strain>
    </source>
</reference>
<gene>
    <name evidence="3" type="ORF">GSCOC_T00016746001</name>
</gene>
<dbReference type="InterPro" id="IPR001087">
    <property type="entry name" value="GDSL"/>
</dbReference>
<dbReference type="OMA" id="CHNASEY"/>
<dbReference type="Pfam" id="PF00657">
    <property type="entry name" value="Lipase_GDSL"/>
    <property type="match status" value="1"/>
</dbReference>
<evidence type="ECO:0000256" key="2">
    <source>
        <dbReference type="ARBA" id="ARBA00022729"/>
    </source>
</evidence>
<dbReference type="OrthoDB" id="1600564at2759"/>
<comment type="similarity">
    <text evidence="1">Belongs to the 'GDSL' lipolytic enzyme family.</text>
</comment>